<keyword evidence="6" id="KW-0227">DNA damage</keyword>
<feature type="domain" description="Nudix hydrolase" evidence="18">
    <location>
        <begin position="14"/>
        <end position="145"/>
    </location>
</feature>
<organism evidence="19 20">
    <name type="scientific">Novosphingobium aerophilum</name>
    <dbReference type="NCBI Taxonomy" id="2839843"/>
    <lineage>
        <taxon>Bacteria</taxon>
        <taxon>Pseudomonadati</taxon>
        <taxon>Pseudomonadota</taxon>
        <taxon>Alphaproteobacteria</taxon>
        <taxon>Sphingomonadales</taxon>
        <taxon>Sphingomonadaceae</taxon>
        <taxon>Novosphingobium</taxon>
    </lineage>
</organism>
<keyword evidence="5" id="KW-0479">Metal-binding</keyword>
<protein>
    <recommendedName>
        <fullName evidence="13">8-oxo-dGTP diphosphatase</fullName>
        <ecNumber evidence="12">3.6.1.55</ecNumber>
    </recommendedName>
    <alternativeName>
        <fullName evidence="16">7,8-dihydro-8-oxoguanine-triphosphatase</fullName>
    </alternativeName>
    <alternativeName>
        <fullName evidence="15">Mutator protein MutT</fullName>
    </alternativeName>
    <alternativeName>
        <fullName evidence="14">dGTP pyrophosphohydrolase</fullName>
    </alternativeName>
</protein>
<evidence type="ECO:0000259" key="18">
    <source>
        <dbReference type="PROSITE" id="PS51462"/>
    </source>
</evidence>
<comment type="cofactor">
    <cofactor evidence="1">
        <name>Mg(2+)</name>
        <dbReference type="ChEBI" id="CHEBI:18420"/>
    </cofactor>
</comment>
<comment type="catalytic activity">
    <reaction evidence="10">
        <text>8-oxo-dGTP + H2O = 8-oxo-dGMP + diphosphate + H(+)</text>
        <dbReference type="Rhea" id="RHEA:31575"/>
        <dbReference type="ChEBI" id="CHEBI:15377"/>
        <dbReference type="ChEBI" id="CHEBI:15378"/>
        <dbReference type="ChEBI" id="CHEBI:33019"/>
        <dbReference type="ChEBI" id="CHEBI:63224"/>
        <dbReference type="ChEBI" id="CHEBI:77896"/>
        <dbReference type="EC" id="3.6.1.55"/>
    </reaction>
</comment>
<evidence type="ECO:0000313" key="20">
    <source>
        <dbReference type="Proteomes" id="UP000520156"/>
    </source>
</evidence>
<dbReference type="RefSeq" id="WP_185683177.1">
    <property type="nucleotide sequence ID" value="NZ_JACLAU010000009.1"/>
</dbReference>
<proteinExistence type="inferred from homology"/>
<dbReference type="PRINTS" id="PR00502">
    <property type="entry name" value="NUDIXFAMILY"/>
</dbReference>
<evidence type="ECO:0000256" key="12">
    <source>
        <dbReference type="ARBA" id="ARBA00038905"/>
    </source>
</evidence>
<dbReference type="GO" id="GO:0035539">
    <property type="term" value="F:8-oxo-7,8-dihydrodeoxyguanosine triphosphate pyrophosphatase activity"/>
    <property type="evidence" value="ECO:0007669"/>
    <property type="project" value="UniProtKB-EC"/>
</dbReference>
<comment type="caution">
    <text evidence="19">The sequence shown here is derived from an EMBL/GenBank/DDBJ whole genome shotgun (WGS) entry which is preliminary data.</text>
</comment>
<dbReference type="EMBL" id="JACLAU010000009">
    <property type="protein sequence ID" value="MBC2651696.1"/>
    <property type="molecule type" value="Genomic_DNA"/>
</dbReference>
<dbReference type="PROSITE" id="PS51462">
    <property type="entry name" value="NUDIX"/>
    <property type="match status" value="1"/>
</dbReference>
<dbReference type="GO" id="GO:0006281">
    <property type="term" value="P:DNA repair"/>
    <property type="evidence" value="ECO:0007669"/>
    <property type="project" value="UniProtKB-KW"/>
</dbReference>
<dbReference type="GO" id="GO:0046872">
    <property type="term" value="F:metal ion binding"/>
    <property type="evidence" value="ECO:0007669"/>
    <property type="project" value="UniProtKB-KW"/>
</dbReference>
<evidence type="ECO:0000256" key="2">
    <source>
        <dbReference type="ARBA" id="ARBA00005582"/>
    </source>
</evidence>
<dbReference type="EC" id="3.6.1.55" evidence="12"/>
<dbReference type="InterPro" id="IPR020084">
    <property type="entry name" value="NUDIX_hydrolase_CS"/>
</dbReference>
<evidence type="ECO:0000256" key="17">
    <source>
        <dbReference type="RuleBase" id="RU003476"/>
    </source>
</evidence>
<evidence type="ECO:0000256" key="16">
    <source>
        <dbReference type="ARBA" id="ARBA00042798"/>
    </source>
</evidence>
<evidence type="ECO:0000256" key="11">
    <source>
        <dbReference type="ARBA" id="ARBA00036904"/>
    </source>
</evidence>
<evidence type="ECO:0000256" key="13">
    <source>
        <dbReference type="ARBA" id="ARBA00040794"/>
    </source>
</evidence>
<comment type="catalytic activity">
    <reaction evidence="11">
        <text>8-oxo-GTP + H2O = 8-oxo-GMP + diphosphate + H(+)</text>
        <dbReference type="Rhea" id="RHEA:67616"/>
        <dbReference type="ChEBI" id="CHEBI:15377"/>
        <dbReference type="ChEBI" id="CHEBI:15378"/>
        <dbReference type="ChEBI" id="CHEBI:33019"/>
        <dbReference type="ChEBI" id="CHEBI:143553"/>
        <dbReference type="ChEBI" id="CHEBI:145694"/>
    </reaction>
</comment>
<keyword evidence="8" id="KW-0460">Magnesium</keyword>
<dbReference type="AlphaFoldDB" id="A0A7X1KBW4"/>
<keyword evidence="7 17" id="KW-0378">Hydrolase</keyword>
<keyword evidence="20" id="KW-1185">Reference proteome</keyword>
<name>A0A7X1KBW4_9SPHN</name>
<dbReference type="PROSITE" id="PS00893">
    <property type="entry name" value="NUDIX_BOX"/>
    <property type="match status" value="1"/>
</dbReference>
<dbReference type="Pfam" id="PF00293">
    <property type="entry name" value="NUDIX"/>
    <property type="match status" value="1"/>
</dbReference>
<keyword evidence="4" id="KW-0235">DNA replication</keyword>
<dbReference type="Gene3D" id="3.90.79.10">
    <property type="entry name" value="Nucleoside Triphosphate Pyrophosphohydrolase"/>
    <property type="match status" value="1"/>
</dbReference>
<evidence type="ECO:0000256" key="14">
    <source>
        <dbReference type="ARBA" id="ARBA00041592"/>
    </source>
</evidence>
<dbReference type="InterPro" id="IPR015797">
    <property type="entry name" value="NUDIX_hydrolase-like_dom_sf"/>
</dbReference>
<evidence type="ECO:0000256" key="7">
    <source>
        <dbReference type="ARBA" id="ARBA00022801"/>
    </source>
</evidence>
<dbReference type="InterPro" id="IPR000086">
    <property type="entry name" value="NUDIX_hydrolase_dom"/>
</dbReference>
<evidence type="ECO:0000313" key="19">
    <source>
        <dbReference type="EMBL" id="MBC2651696.1"/>
    </source>
</evidence>
<evidence type="ECO:0000256" key="1">
    <source>
        <dbReference type="ARBA" id="ARBA00001946"/>
    </source>
</evidence>
<accession>A0A7X1KBW4</accession>
<gene>
    <name evidence="19" type="ORF">H7F49_08270</name>
</gene>
<dbReference type="PANTHER" id="PTHR47707:SF1">
    <property type="entry name" value="NUDIX HYDROLASE FAMILY PROTEIN"/>
    <property type="match status" value="1"/>
</dbReference>
<evidence type="ECO:0000256" key="8">
    <source>
        <dbReference type="ARBA" id="ARBA00022842"/>
    </source>
</evidence>
<dbReference type="Proteomes" id="UP000520156">
    <property type="component" value="Unassembled WGS sequence"/>
</dbReference>
<dbReference type="SUPFAM" id="SSF55811">
    <property type="entry name" value="Nudix"/>
    <property type="match status" value="1"/>
</dbReference>
<reference evidence="19 20" key="1">
    <citation type="submission" date="2020-08" db="EMBL/GenBank/DDBJ databases">
        <title>The genome sequence of Novosphingobium flavum 4Y4.</title>
        <authorList>
            <person name="Liu Y."/>
        </authorList>
    </citation>
    <scope>NUCLEOTIDE SEQUENCE [LARGE SCALE GENOMIC DNA]</scope>
    <source>
        <strain evidence="19 20">4Y4</strain>
    </source>
</reference>
<evidence type="ECO:0000256" key="5">
    <source>
        <dbReference type="ARBA" id="ARBA00022723"/>
    </source>
</evidence>
<evidence type="ECO:0000256" key="3">
    <source>
        <dbReference type="ARBA" id="ARBA00022457"/>
    </source>
</evidence>
<dbReference type="GO" id="GO:0044716">
    <property type="term" value="F:8-oxo-GDP phosphatase activity"/>
    <property type="evidence" value="ECO:0007669"/>
    <property type="project" value="TreeGrafter"/>
</dbReference>
<evidence type="ECO:0000256" key="4">
    <source>
        <dbReference type="ARBA" id="ARBA00022705"/>
    </source>
</evidence>
<evidence type="ECO:0000256" key="9">
    <source>
        <dbReference type="ARBA" id="ARBA00023204"/>
    </source>
</evidence>
<sequence>MPGVSADSADPAAPVVPPAAILVVALALLDDRGRVCLQQRPYDKQHGGLWEFPGGKVEPGEHPEAALRREIDEELGVVVAQDDLSPCGFAASPGLVILLYACRRWRGEVACLEGESLGWFDPAAVPQLAMPPLDYPLAAQLQNLLATGAI</sequence>
<dbReference type="GO" id="GO:0008413">
    <property type="term" value="F:8-oxo-7,8-dihydroguanosine triphosphate pyrophosphatase activity"/>
    <property type="evidence" value="ECO:0007669"/>
    <property type="project" value="TreeGrafter"/>
</dbReference>
<evidence type="ECO:0000256" key="15">
    <source>
        <dbReference type="ARBA" id="ARBA00041979"/>
    </source>
</evidence>
<keyword evidence="9" id="KW-0234">DNA repair</keyword>
<dbReference type="InterPro" id="IPR047127">
    <property type="entry name" value="MutT-like"/>
</dbReference>
<keyword evidence="3" id="KW-0515">Mutator protein</keyword>
<dbReference type="GO" id="GO:0044715">
    <property type="term" value="F:8-oxo-dGDP phosphatase activity"/>
    <property type="evidence" value="ECO:0007669"/>
    <property type="project" value="TreeGrafter"/>
</dbReference>
<comment type="similarity">
    <text evidence="2 17">Belongs to the Nudix hydrolase family.</text>
</comment>
<dbReference type="InterPro" id="IPR020476">
    <property type="entry name" value="Nudix_hydrolase"/>
</dbReference>
<evidence type="ECO:0000256" key="6">
    <source>
        <dbReference type="ARBA" id="ARBA00022763"/>
    </source>
</evidence>
<dbReference type="GO" id="GO:0006260">
    <property type="term" value="P:DNA replication"/>
    <property type="evidence" value="ECO:0007669"/>
    <property type="project" value="UniProtKB-KW"/>
</dbReference>
<dbReference type="CDD" id="cd03425">
    <property type="entry name" value="NUDIX_MutT_NudA_like"/>
    <property type="match status" value="1"/>
</dbReference>
<evidence type="ECO:0000256" key="10">
    <source>
        <dbReference type="ARBA" id="ARBA00035861"/>
    </source>
</evidence>
<dbReference type="PANTHER" id="PTHR47707">
    <property type="entry name" value="8-OXO-DGTP DIPHOSPHATASE"/>
    <property type="match status" value="1"/>
</dbReference>